<evidence type="ECO:0000313" key="2">
    <source>
        <dbReference type="EMBL" id="MFC5648852.1"/>
    </source>
</evidence>
<dbReference type="Proteomes" id="UP001596047">
    <property type="component" value="Unassembled WGS sequence"/>
</dbReference>
<dbReference type="PRINTS" id="PR00368">
    <property type="entry name" value="FADPNR"/>
</dbReference>
<keyword evidence="2" id="KW-0503">Monooxygenase</keyword>
<dbReference type="InterPro" id="IPR036188">
    <property type="entry name" value="FAD/NAD-bd_sf"/>
</dbReference>
<proteinExistence type="predicted"/>
<dbReference type="EMBL" id="JBHSOW010000025">
    <property type="protein sequence ID" value="MFC5648852.1"/>
    <property type="molecule type" value="Genomic_DNA"/>
</dbReference>
<dbReference type="InterPro" id="IPR000960">
    <property type="entry name" value="Flavin_mOase"/>
</dbReference>
<dbReference type="SUPFAM" id="SSF51905">
    <property type="entry name" value="FAD/NAD(P)-binding domain"/>
    <property type="match status" value="2"/>
</dbReference>
<dbReference type="PIRSF" id="PIRSF000332">
    <property type="entry name" value="FMO"/>
    <property type="match status" value="1"/>
</dbReference>
<dbReference type="EC" id="1.14.13.-" evidence="2"/>
<dbReference type="PANTHER" id="PTHR43539:SF78">
    <property type="entry name" value="FLAVIN-CONTAINING MONOOXYGENASE"/>
    <property type="match status" value="1"/>
</dbReference>
<dbReference type="Gene3D" id="3.50.50.60">
    <property type="entry name" value="FAD/NAD(P)-binding domain"/>
    <property type="match status" value="1"/>
</dbReference>
<keyword evidence="1 2" id="KW-0560">Oxidoreductase</keyword>
<accession>A0ABW0VSI5</accession>
<organism evidence="2 3">
    <name type="scientific">Paenibacillus solisilvae</name>
    <dbReference type="NCBI Taxonomy" id="2486751"/>
    <lineage>
        <taxon>Bacteria</taxon>
        <taxon>Bacillati</taxon>
        <taxon>Bacillota</taxon>
        <taxon>Bacilli</taxon>
        <taxon>Bacillales</taxon>
        <taxon>Paenibacillaceae</taxon>
        <taxon>Paenibacillus</taxon>
    </lineage>
</organism>
<dbReference type="InterPro" id="IPR050982">
    <property type="entry name" value="Auxin_biosynth/cation_transpt"/>
</dbReference>
<comment type="caution">
    <text evidence="2">The sequence shown here is derived from an EMBL/GenBank/DDBJ whole genome shotgun (WGS) entry which is preliminary data.</text>
</comment>
<dbReference type="PANTHER" id="PTHR43539">
    <property type="entry name" value="FLAVIN-BINDING MONOOXYGENASE-LIKE PROTEIN (AFU_ORTHOLOGUE AFUA_4G09220)"/>
    <property type="match status" value="1"/>
</dbReference>
<dbReference type="PRINTS" id="PR00469">
    <property type="entry name" value="PNDRDTASEII"/>
</dbReference>
<gene>
    <name evidence="2" type="ORF">ACFPYJ_06870</name>
</gene>
<dbReference type="Pfam" id="PF13738">
    <property type="entry name" value="Pyr_redox_3"/>
    <property type="match status" value="1"/>
</dbReference>
<protein>
    <submittedName>
        <fullName evidence="2">Flavin-containing monooxygenase</fullName>
        <ecNumber evidence="2">1.14.13.-</ecNumber>
    </submittedName>
</protein>
<sequence length="347" mass="37768">MDVIVVGGGQAGLASGYHLKKNGFNFLILEASEEAAGSWPKYYDSLKLFSPAKYSSLPGMPFPSPGDRYPGRDEVVQYLKRYASHNKLPIAYHSQVKHIGRESGVFEVNTAAGESYRSRTIICATGSFSRPFIPHIDAQSDYLGRVIHSSEYLSPDSFTGQSVIVVGRGNSAVQIAMELSETAETTLAVRDQVSLVPQRILGRDLHFWLTITGVDSFWRFGKSAANASSVIDLGNYKERLHAGHPVQKQMFTAFYPEGVVWSDGSREEADNVIFATGFRSNLEYLRGLGGLDPNGVPVQKEGISSSVPGLYFVGLNGQRSFASATIRGVGADAKYVVKQIGRSLKGN</sequence>
<reference evidence="3" key="1">
    <citation type="journal article" date="2019" name="Int. J. Syst. Evol. Microbiol.">
        <title>The Global Catalogue of Microorganisms (GCM) 10K type strain sequencing project: providing services to taxonomists for standard genome sequencing and annotation.</title>
        <authorList>
            <consortium name="The Broad Institute Genomics Platform"/>
            <consortium name="The Broad Institute Genome Sequencing Center for Infectious Disease"/>
            <person name="Wu L."/>
            <person name="Ma J."/>
        </authorList>
    </citation>
    <scope>NUCLEOTIDE SEQUENCE [LARGE SCALE GENOMIC DNA]</scope>
    <source>
        <strain evidence="3">CGMCC 1.3240</strain>
    </source>
</reference>
<evidence type="ECO:0000256" key="1">
    <source>
        <dbReference type="ARBA" id="ARBA00023002"/>
    </source>
</evidence>
<dbReference type="GO" id="GO:0004497">
    <property type="term" value="F:monooxygenase activity"/>
    <property type="evidence" value="ECO:0007669"/>
    <property type="project" value="UniProtKB-KW"/>
</dbReference>
<keyword evidence="3" id="KW-1185">Reference proteome</keyword>
<dbReference type="RefSeq" id="WP_379187344.1">
    <property type="nucleotide sequence ID" value="NZ_JBHSOW010000025.1"/>
</dbReference>
<name>A0ABW0VSI5_9BACL</name>
<evidence type="ECO:0000313" key="3">
    <source>
        <dbReference type="Proteomes" id="UP001596047"/>
    </source>
</evidence>